<dbReference type="Pfam" id="PF13205">
    <property type="entry name" value="Big_5"/>
    <property type="match status" value="1"/>
</dbReference>
<evidence type="ECO:0000256" key="1">
    <source>
        <dbReference type="ARBA" id="ARBA00022729"/>
    </source>
</evidence>
<sequence length="580" mass="67623">MRKLFPFLIIILAIYVYSCANPGSPTGGPKDTIPPSLVKSIPENQTTNYRGKEFRFEFDERIDASKLKRQLIITPIIENNFKMRVKKNQLFMEFEKDFEDSTTYTFNFADGVVDVTEKNPVPNFSIAFSTGPHLDSISISGQIKELYTDKKSKKATVALYNVNDTLDILTGKPRYFAQTDTSGFYQINNIKNGYYRIYAFEDANNNLTCQPDEEAHGFLKDSIDLTHNQEAVDIRIQLLNIKELELVRSKKTGQYFDVLYSKEIISYDIQKLNPEHKLPIPPNNLIKGKSTLRFYYDQRFRYDLDSIPLLIQTTDSVYNSIEDTVYVQFSESKRKPETLNTSLNPKDKTQIEEQFQMKMSFTKPITQYYLDSMTYQFDTLYKYTIVDSVITWNDNLTEFTINNELDKNWFQIQIDSIMNTLVDTSLLSQDSLEIDSVTAVKIKYLENIKTDQTYFNFRAGSFISIDQDTVEQITRIYTFKNPENYGTISGTVNTSRENYTLELIDNQFKVHDQIKNATKYQFRNVRPGKYSFRIKIDSNNDGRWTHGNMTLGIEPEEIYFYSETFDVRANWTLENIDISF</sequence>
<dbReference type="RefSeq" id="WP_264139184.1">
    <property type="nucleotide sequence ID" value="NZ_JAOYOD010000001.1"/>
</dbReference>
<name>A0ABT3CX97_9BACT</name>
<reference evidence="4 5" key="1">
    <citation type="submission" date="2022-10" db="EMBL/GenBank/DDBJ databases">
        <title>Comparative genomics and taxonomic characterization of three novel marine species of genus Reichenbachiella exhibiting antioxidant and polysaccharide degradation activities.</title>
        <authorList>
            <person name="Muhammad N."/>
            <person name="Lee Y.-J."/>
            <person name="Ko J."/>
            <person name="Kim S.-G."/>
        </authorList>
    </citation>
    <scope>NUCLEOTIDE SEQUENCE [LARGE SCALE GENOMIC DNA]</scope>
    <source>
        <strain evidence="4 5">ABR2-5</strain>
    </source>
</reference>
<keyword evidence="1 2" id="KW-0732">Signal</keyword>
<comment type="caution">
    <text evidence="4">The sequence shown here is derived from an EMBL/GenBank/DDBJ whole genome shotgun (WGS) entry which is preliminary data.</text>
</comment>
<evidence type="ECO:0000259" key="3">
    <source>
        <dbReference type="Pfam" id="PF13205"/>
    </source>
</evidence>
<feature type="chain" id="PRO_5045092363" evidence="2">
    <location>
        <begin position="21"/>
        <end position="580"/>
    </location>
</feature>
<gene>
    <name evidence="4" type="ORF">N7U62_16710</name>
</gene>
<evidence type="ECO:0000313" key="4">
    <source>
        <dbReference type="EMBL" id="MCV9388326.1"/>
    </source>
</evidence>
<evidence type="ECO:0000313" key="5">
    <source>
        <dbReference type="Proteomes" id="UP001300692"/>
    </source>
</evidence>
<dbReference type="InterPro" id="IPR032812">
    <property type="entry name" value="SbsA_Ig"/>
</dbReference>
<proteinExistence type="predicted"/>
<accession>A0ABT3CX97</accession>
<organism evidence="4 5">
    <name type="scientific">Reichenbachiella ulvae</name>
    <dbReference type="NCBI Taxonomy" id="2980104"/>
    <lineage>
        <taxon>Bacteria</taxon>
        <taxon>Pseudomonadati</taxon>
        <taxon>Bacteroidota</taxon>
        <taxon>Cytophagia</taxon>
        <taxon>Cytophagales</taxon>
        <taxon>Reichenbachiellaceae</taxon>
        <taxon>Reichenbachiella</taxon>
    </lineage>
</organism>
<feature type="signal peptide" evidence="2">
    <location>
        <begin position="1"/>
        <end position="20"/>
    </location>
</feature>
<protein>
    <submittedName>
        <fullName evidence="4">Ig-like domain-containing domain</fullName>
    </submittedName>
</protein>
<dbReference type="Proteomes" id="UP001300692">
    <property type="component" value="Unassembled WGS sequence"/>
</dbReference>
<dbReference type="EMBL" id="JAOYOD010000001">
    <property type="protein sequence ID" value="MCV9388326.1"/>
    <property type="molecule type" value="Genomic_DNA"/>
</dbReference>
<evidence type="ECO:0000256" key="2">
    <source>
        <dbReference type="SAM" id="SignalP"/>
    </source>
</evidence>
<dbReference type="SUPFAM" id="SSF117074">
    <property type="entry name" value="Hypothetical protein PA1324"/>
    <property type="match status" value="1"/>
</dbReference>
<feature type="domain" description="SbsA Ig-like" evidence="3">
    <location>
        <begin position="31"/>
        <end position="130"/>
    </location>
</feature>
<keyword evidence="5" id="KW-1185">Reference proteome</keyword>